<proteinExistence type="predicted"/>
<evidence type="ECO:0000313" key="1">
    <source>
        <dbReference type="EMBL" id="RZT02054.1"/>
    </source>
</evidence>
<reference evidence="1 2" key="1">
    <citation type="submission" date="2019-02" db="EMBL/GenBank/DDBJ databases">
        <title>Genomic Encyclopedia of Type Strains, Phase IV (KMG-IV): sequencing the most valuable type-strain genomes for metagenomic binning, comparative biology and taxonomic classification.</title>
        <authorList>
            <person name="Goeker M."/>
        </authorList>
    </citation>
    <scope>NUCLEOTIDE SEQUENCE [LARGE SCALE GENOMIC DNA]</scope>
    <source>
        <strain evidence="1 2">DSM 29486</strain>
    </source>
</reference>
<gene>
    <name evidence="1" type="ORF">EV209_0159</name>
</gene>
<keyword evidence="2" id="KW-1185">Reference proteome</keyword>
<dbReference type="AlphaFoldDB" id="A0A4Q7PMI2"/>
<accession>A0A4Q7PMI2</accession>
<organism evidence="1 2">
    <name type="scientific">Cuneatibacter caecimuris</name>
    <dbReference type="NCBI Taxonomy" id="1796618"/>
    <lineage>
        <taxon>Bacteria</taxon>
        <taxon>Bacillati</taxon>
        <taxon>Bacillota</taxon>
        <taxon>Clostridia</taxon>
        <taxon>Lachnospirales</taxon>
        <taxon>Lachnospiraceae</taxon>
        <taxon>Cuneatibacter</taxon>
    </lineage>
</organism>
<name>A0A4Q7PMI2_9FIRM</name>
<dbReference type="Proteomes" id="UP000292927">
    <property type="component" value="Unassembled WGS sequence"/>
</dbReference>
<sequence>MLNTIAKPFSKFFILARCLKELSHSYIFIETGKTRVFIKY</sequence>
<comment type="caution">
    <text evidence="1">The sequence shown here is derived from an EMBL/GenBank/DDBJ whole genome shotgun (WGS) entry which is preliminary data.</text>
</comment>
<protein>
    <submittedName>
        <fullName evidence="1">Uncharacterized protein</fullName>
    </submittedName>
</protein>
<dbReference type="EMBL" id="SGXF01000001">
    <property type="protein sequence ID" value="RZT02054.1"/>
    <property type="molecule type" value="Genomic_DNA"/>
</dbReference>
<evidence type="ECO:0000313" key="2">
    <source>
        <dbReference type="Proteomes" id="UP000292927"/>
    </source>
</evidence>